<dbReference type="Proteomes" id="UP000292052">
    <property type="component" value="Unassembled WGS sequence"/>
</dbReference>
<evidence type="ECO:0000256" key="2">
    <source>
        <dbReference type="SAM" id="SignalP"/>
    </source>
</evidence>
<gene>
    <name evidence="3" type="ORF">BDFB_004535</name>
</gene>
<feature type="compositionally biased region" description="Basic and acidic residues" evidence="1">
    <location>
        <begin position="237"/>
        <end position="267"/>
    </location>
</feature>
<feature type="region of interest" description="Disordered" evidence="1">
    <location>
        <begin position="144"/>
        <end position="267"/>
    </location>
</feature>
<accession>A0A482W559</accession>
<evidence type="ECO:0000313" key="3">
    <source>
        <dbReference type="EMBL" id="RZC40206.1"/>
    </source>
</evidence>
<comment type="caution">
    <text evidence="3">The sequence shown here is derived from an EMBL/GenBank/DDBJ whole genome shotgun (WGS) entry which is preliminary data.</text>
</comment>
<evidence type="ECO:0000313" key="4">
    <source>
        <dbReference type="Proteomes" id="UP000292052"/>
    </source>
</evidence>
<name>A0A482W559_ASBVE</name>
<sequence>MKCLPVLFIVTLIRPLKCMESVYMKRSEVEDQESSASGYAYQLHSGGPLAYAAYPGTLGGLNHFGYPPLTLGRYVQELPLQLPLTTQYKPQTPLGVVPLNSYGLPAHPAAYALNTVPLQIPKLSAAPVPVVAADVSNFVKGGGSSFSDASQNSHGEKGSAGYKSVQEYDKGSQGKHDNQAHKEHYSEEGGNKAAHQEVGAHYGKKEEAAKGSEGASFSQSDSHKKGSKTTGFHRVHHKDEYKKDHTFYDESDSRGHFSKHGDFNAHHANEKGAFEKGGREEGAYQAGEHGEKGFLDKGKYVDQNSGYKGEEGKEAHYKDFQEYAKKGEQLASKEHGFIKKDVLQAQQ</sequence>
<proteinExistence type="predicted"/>
<keyword evidence="4" id="KW-1185">Reference proteome</keyword>
<dbReference type="AlphaFoldDB" id="A0A482W559"/>
<feature type="compositionally biased region" description="Basic and acidic residues" evidence="1">
    <location>
        <begin position="166"/>
        <end position="190"/>
    </location>
</feature>
<reference evidence="3 4" key="1">
    <citation type="submission" date="2017-03" db="EMBL/GenBank/DDBJ databases">
        <title>Genome of the blue death feigning beetle - Asbolus verrucosus.</title>
        <authorList>
            <person name="Rider S.D."/>
        </authorList>
    </citation>
    <scope>NUCLEOTIDE SEQUENCE [LARGE SCALE GENOMIC DNA]</scope>
    <source>
        <strain evidence="3">Butters</strain>
        <tissue evidence="3">Head and leg muscle</tissue>
    </source>
</reference>
<dbReference type="EMBL" id="QDEB01028160">
    <property type="protein sequence ID" value="RZC40206.1"/>
    <property type="molecule type" value="Genomic_DNA"/>
</dbReference>
<protein>
    <submittedName>
        <fullName evidence="3">Hornerin-like</fullName>
    </submittedName>
</protein>
<organism evidence="3 4">
    <name type="scientific">Asbolus verrucosus</name>
    <name type="common">Desert ironclad beetle</name>
    <dbReference type="NCBI Taxonomy" id="1661398"/>
    <lineage>
        <taxon>Eukaryota</taxon>
        <taxon>Metazoa</taxon>
        <taxon>Ecdysozoa</taxon>
        <taxon>Arthropoda</taxon>
        <taxon>Hexapoda</taxon>
        <taxon>Insecta</taxon>
        <taxon>Pterygota</taxon>
        <taxon>Neoptera</taxon>
        <taxon>Endopterygota</taxon>
        <taxon>Coleoptera</taxon>
        <taxon>Polyphaga</taxon>
        <taxon>Cucujiformia</taxon>
        <taxon>Tenebrionidae</taxon>
        <taxon>Pimeliinae</taxon>
        <taxon>Asbolus</taxon>
    </lineage>
</organism>
<keyword evidence="2" id="KW-0732">Signal</keyword>
<dbReference type="InterPro" id="IPR031959">
    <property type="entry name" value="DUF4779"/>
</dbReference>
<dbReference type="Pfam" id="PF16009">
    <property type="entry name" value="DUF4779"/>
    <property type="match status" value="1"/>
</dbReference>
<feature type="signal peptide" evidence="2">
    <location>
        <begin position="1"/>
        <end position="18"/>
    </location>
</feature>
<feature type="chain" id="PRO_5019849105" evidence="2">
    <location>
        <begin position="19"/>
        <end position="347"/>
    </location>
</feature>
<dbReference type="STRING" id="1661398.A0A482W559"/>
<dbReference type="OrthoDB" id="6432502at2759"/>
<feature type="compositionally biased region" description="Basic residues" evidence="1">
    <location>
        <begin position="225"/>
        <end position="236"/>
    </location>
</feature>
<evidence type="ECO:0000256" key="1">
    <source>
        <dbReference type="SAM" id="MobiDB-lite"/>
    </source>
</evidence>